<evidence type="ECO:0000256" key="1">
    <source>
        <dbReference type="ARBA" id="ARBA00004236"/>
    </source>
</evidence>
<dbReference type="Gene3D" id="3.90.550.10">
    <property type="entry name" value="Spore Coat Polysaccharide Biosynthesis Protein SpsA, Chain A"/>
    <property type="match status" value="1"/>
</dbReference>
<dbReference type="SUPFAM" id="SSF53448">
    <property type="entry name" value="Nucleotide-diphospho-sugar transferases"/>
    <property type="match status" value="1"/>
</dbReference>
<feature type="domain" description="Glycosyltransferase 2-like" evidence="7">
    <location>
        <begin position="4"/>
        <end position="124"/>
    </location>
</feature>
<evidence type="ECO:0000259" key="7">
    <source>
        <dbReference type="Pfam" id="PF00535"/>
    </source>
</evidence>
<keyword evidence="6" id="KW-0472">Membrane</keyword>
<protein>
    <submittedName>
        <fullName evidence="8">Glycosyltransferase</fullName>
    </submittedName>
</protein>
<evidence type="ECO:0000256" key="6">
    <source>
        <dbReference type="ARBA" id="ARBA00023136"/>
    </source>
</evidence>
<keyword evidence="2" id="KW-1003">Cell membrane</keyword>
<keyword evidence="9" id="KW-1185">Reference proteome</keyword>
<proteinExistence type="predicted"/>
<keyword evidence="3" id="KW-0997">Cell inner membrane</keyword>
<dbReference type="RefSeq" id="WP_168084284.1">
    <property type="nucleotide sequence ID" value="NZ_JAAVJI010000006.1"/>
</dbReference>
<comment type="subcellular location">
    <subcellularLocation>
        <location evidence="1">Cell membrane</location>
    </subcellularLocation>
</comment>
<evidence type="ECO:0000313" key="8">
    <source>
        <dbReference type="EMBL" id="NJP01711.1"/>
    </source>
</evidence>
<evidence type="ECO:0000256" key="2">
    <source>
        <dbReference type="ARBA" id="ARBA00022475"/>
    </source>
</evidence>
<dbReference type="InterPro" id="IPR029044">
    <property type="entry name" value="Nucleotide-diphossugar_trans"/>
</dbReference>
<evidence type="ECO:0000256" key="3">
    <source>
        <dbReference type="ARBA" id="ARBA00022519"/>
    </source>
</evidence>
<sequence length="229" mass="24605">MIGVLVPVHNEEQLLGACLSTVLKAARHPGLEGEKVEILAVLDACSDGSEAIATALGVHTLSVNSRNVGHARGIGASYLLGRGARWLACTDADSLVGEDWLYKQLAFKAELVCGTVHVEDWSGHSQDVQALYTATYQDRDGHRHIHGANLGICANAYRRVGGFRPLTAHEDVHLVEDLERSGARIVWTHLNRVVTSSRFDCRAQGGFSDYLKSLAEGIQAGTLVQPGSA</sequence>
<dbReference type="PANTHER" id="PTHR43646">
    <property type="entry name" value="GLYCOSYLTRANSFERASE"/>
    <property type="match status" value="1"/>
</dbReference>
<evidence type="ECO:0000256" key="4">
    <source>
        <dbReference type="ARBA" id="ARBA00022676"/>
    </source>
</evidence>
<dbReference type="Proteomes" id="UP000746535">
    <property type="component" value="Unassembled WGS sequence"/>
</dbReference>
<dbReference type="InterPro" id="IPR001173">
    <property type="entry name" value="Glyco_trans_2-like"/>
</dbReference>
<comment type="caution">
    <text evidence="8">The sequence shown here is derived from an EMBL/GenBank/DDBJ whole genome shotgun (WGS) entry which is preliminary data.</text>
</comment>
<reference evidence="8 9" key="1">
    <citation type="submission" date="2020-03" db="EMBL/GenBank/DDBJ databases">
        <authorList>
            <person name="Wang L."/>
            <person name="He N."/>
            <person name="Li Y."/>
            <person name="Fang Y."/>
            <person name="Zhang F."/>
        </authorList>
    </citation>
    <scope>NUCLEOTIDE SEQUENCE [LARGE SCALE GENOMIC DNA]</scope>
    <source>
        <strain evidence="9">hsmgli-8</strain>
    </source>
</reference>
<evidence type="ECO:0000313" key="9">
    <source>
        <dbReference type="Proteomes" id="UP000746535"/>
    </source>
</evidence>
<dbReference type="PANTHER" id="PTHR43646:SF2">
    <property type="entry name" value="GLYCOSYLTRANSFERASE 2-LIKE DOMAIN-CONTAINING PROTEIN"/>
    <property type="match status" value="1"/>
</dbReference>
<accession>A0ABX0YE69</accession>
<name>A0ABX0YE69_9PSED</name>
<keyword evidence="5" id="KW-0808">Transferase</keyword>
<dbReference type="EMBL" id="JAAVJI010000006">
    <property type="protein sequence ID" value="NJP01711.1"/>
    <property type="molecule type" value="Genomic_DNA"/>
</dbReference>
<gene>
    <name evidence="8" type="ORF">HBH25_12730</name>
</gene>
<organism evidence="8 9">
    <name type="scientific">Pseudomonas quercus</name>
    <dbReference type="NCBI Taxonomy" id="2722792"/>
    <lineage>
        <taxon>Bacteria</taxon>
        <taxon>Pseudomonadati</taxon>
        <taxon>Pseudomonadota</taxon>
        <taxon>Gammaproteobacteria</taxon>
        <taxon>Pseudomonadales</taxon>
        <taxon>Pseudomonadaceae</taxon>
        <taxon>Pseudomonas</taxon>
    </lineage>
</organism>
<evidence type="ECO:0000256" key="5">
    <source>
        <dbReference type="ARBA" id="ARBA00022679"/>
    </source>
</evidence>
<keyword evidence="4" id="KW-0328">Glycosyltransferase</keyword>
<dbReference type="Pfam" id="PF00535">
    <property type="entry name" value="Glycos_transf_2"/>
    <property type="match status" value="1"/>
</dbReference>